<evidence type="ECO:0000256" key="2">
    <source>
        <dbReference type="SAM" id="SignalP"/>
    </source>
</evidence>
<evidence type="ECO:0000313" key="4">
    <source>
        <dbReference type="Proteomes" id="UP000441354"/>
    </source>
</evidence>
<feature type="signal peptide" evidence="2">
    <location>
        <begin position="1"/>
        <end position="19"/>
    </location>
</feature>
<protein>
    <recommendedName>
        <fullName evidence="5">Cell-wall binding lipoprotein</fullName>
    </recommendedName>
</protein>
<dbReference type="Gene3D" id="1.20.120.570">
    <property type="entry name" value="YkyA-like"/>
    <property type="match status" value="1"/>
</dbReference>
<keyword evidence="1" id="KW-0175">Coiled coil</keyword>
<comment type="caution">
    <text evidence="3">The sequence shown here is derived from an EMBL/GenBank/DDBJ whole genome shotgun (WGS) entry which is preliminary data.</text>
</comment>
<feature type="chain" id="PRO_5039698486" description="Cell-wall binding lipoprotein" evidence="2">
    <location>
        <begin position="20"/>
        <end position="216"/>
    </location>
</feature>
<dbReference type="InterPro" id="IPR036785">
    <property type="entry name" value="YkyA-like_sf"/>
</dbReference>
<evidence type="ECO:0008006" key="5">
    <source>
        <dbReference type="Google" id="ProtNLM"/>
    </source>
</evidence>
<dbReference type="Proteomes" id="UP000441354">
    <property type="component" value="Unassembled WGS sequence"/>
</dbReference>
<proteinExistence type="predicted"/>
<accession>A0A7V7RQW2</accession>
<name>A0A7V7RQW2_9BACI</name>
<keyword evidence="4" id="KW-1185">Reference proteome</keyword>
<dbReference type="SUPFAM" id="SSF140423">
    <property type="entry name" value="MW0975(SA0943)-like"/>
    <property type="match status" value="1"/>
</dbReference>
<keyword evidence="2" id="KW-0732">Signal</keyword>
<evidence type="ECO:0000256" key="1">
    <source>
        <dbReference type="SAM" id="Coils"/>
    </source>
</evidence>
<dbReference type="InterPro" id="IPR019454">
    <property type="entry name" value="Lipoprot_YkyA-like"/>
</dbReference>
<reference evidence="3 4" key="1">
    <citation type="journal article" date="2014" name="Arch. Microbiol.">
        <title>Bacillus mesophilum sp. nov., strain IITR-54T, a novel 4-chlorobiphenyl dechlorinating bacterium.</title>
        <authorList>
            <person name="Manickam N."/>
            <person name="Singh N.K."/>
            <person name="Bajaj A."/>
            <person name="Kumar R.M."/>
            <person name="Kaur G."/>
            <person name="Kaur N."/>
            <person name="Bala M."/>
            <person name="Kumar A."/>
            <person name="Mayilraj S."/>
        </authorList>
    </citation>
    <scope>NUCLEOTIDE SEQUENCE [LARGE SCALE GENOMIC DNA]</scope>
    <source>
        <strain evidence="3 4">IITR-54</strain>
    </source>
</reference>
<gene>
    <name evidence="3" type="ORF">F7732_01415</name>
</gene>
<dbReference type="AlphaFoldDB" id="A0A7V7RQW2"/>
<sequence length="216" mass="25387">MWISVLLMSMVLLSGCLNSETPAEKMYNVLEDVVEAEKGFENQQTPLVELEKQEKELYDQIIALSMKEFEEIQKLSDEALASAEQREEHMNEEKQSIDASKEEFQKIPDLIEEMDEDELKSEAQQLYDTMMDRYELHDTLYNQYSEALNNDKQLYDLFKTEDLKLEQLEEQITLINESYEQVLETNKKFNEKTADYNDIKLSFYQAAGLNVNTEDE</sequence>
<feature type="coiled-coil region" evidence="1">
    <location>
        <begin position="47"/>
        <end position="103"/>
    </location>
</feature>
<evidence type="ECO:0000313" key="3">
    <source>
        <dbReference type="EMBL" id="KAB2335913.1"/>
    </source>
</evidence>
<organism evidence="3 4">
    <name type="scientific">Bacillus mesophilum</name>
    <dbReference type="NCBI Taxonomy" id="1071718"/>
    <lineage>
        <taxon>Bacteria</taxon>
        <taxon>Bacillati</taxon>
        <taxon>Bacillota</taxon>
        <taxon>Bacilli</taxon>
        <taxon>Bacillales</taxon>
        <taxon>Bacillaceae</taxon>
        <taxon>Bacillus</taxon>
    </lineage>
</organism>
<dbReference type="Pfam" id="PF10368">
    <property type="entry name" value="YkyA"/>
    <property type="match status" value="1"/>
</dbReference>
<dbReference type="EMBL" id="WBOT01000001">
    <property type="protein sequence ID" value="KAB2335913.1"/>
    <property type="molecule type" value="Genomic_DNA"/>
</dbReference>
<dbReference type="OrthoDB" id="2576511at2"/>